<keyword evidence="3" id="KW-1185">Reference proteome</keyword>
<gene>
    <name evidence="2" type="ORF">GUJ93_ZPchr0006g44726</name>
</gene>
<evidence type="ECO:0000256" key="1">
    <source>
        <dbReference type="SAM" id="MobiDB-lite"/>
    </source>
</evidence>
<dbReference type="Proteomes" id="UP000729402">
    <property type="component" value="Unassembled WGS sequence"/>
</dbReference>
<comment type="caution">
    <text evidence="2">The sequence shown here is derived from an EMBL/GenBank/DDBJ whole genome shotgun (WGS) entry which is preliminary data.</text>
</comment>
<dbReference type="AlphaFoldDB" id="A0A8J5SD30"/>
<evidence type="ECO:0000313" key="2">
    <source>
        <dbReference type="EMBL" id="KAG8069568.1"/>
    </source>
</evidence>
<dbReference type="EMBL" id="JAAALK010000283">
    <property type="protein sequence ID" value="KAG8069568.1"/>
    <property type="molecule type" value="Genomic_DNA"/>
</dbReference>
<proteinExistence type="predicted"/>
<evidence type="ECO:0000313" key="3">
    <source>
        <dbReference type="Proteomes" id="UP000729402"/>
    </source>
</evidence>
<reference evidence="2" key="1">
    <citation type="journal article" date="2021" name="bioRxiv">
        <title>Whole Genome Assembly and Annotation of Northern Wild Rice, Zizania palustris L., Supports a Whole Genome Duplication in the Zizania Genus.</title>
        <authorList>
            <person name="Haas M."/>
            <person name="Kono T."/>
            <person name="Macchietto M."/>
            <person name="Millas R."/>
            <person name="McGilp L."/>
            <person name="Shao M."/>
            <person name="Duquette J."/>
            <person name="Hirsch C.N."/>
            <person name="Kimball J."/>
        </authorList>
    </citation>
    <scope>NUCLEOTIDE SEQUENCE</scope>
    <source>
        <tissue evidence="2">Fresh leaf tissue</tissue>
    </source>
</reference>
<feature type="region of interest" description="Disordered" evidence="1">
    <location>
        <begin position="48"/>
        <end position="79"/>
    </location>
</feature>
<reference evidence="2" key="2">
    <citation type="submission" date="2021-02" db="EMBL/GenBank/DDBJ databases">
        <authorList>
            <person name="Kimball J.A."/>
            <person name="Haas M.W."/>
            <person name="Macchietto M."/>
            <person name="Kono T."/>
            <person name="Duquette J."/>
            <person name="Shao M."/>
        </authorList>
    </citation>
    <scope>NUCLEOTIDE SEQUENCE</scope>
    <source>
        <tissue evidence="2">Fresh leaf tissue</tissue>
    </source>
</reference>
<name>A0A8J5SD30_ZIZPA</name>
<sequence length="98" mass="10915">MLAMEVLGFIPQPPTHIERPNSLCVRSHAFASRAHHPRRRPVSRVATCRLPHPPLMPPPPTASYRHWPPPSPLPTTARQPPDVVAAYRCPSSPLVVVR</sequence>
<feature type="compositionally biased region" description="Pro residues" evidence="1">
    <location>
        <begin position="51"/>
        <end position="73"/>
    </location>
</feature>
<organism evidence="2 3">
    <name type="scientific">Zizania palustris</name>
    <name type="common">Northern wild rice</name>
    <dbReference type="NCBI Taxonomy" id="103762"/>
    <lineage>
        <taxon>Eukaryota</taxon>
        <taxon>Viridiplantae</taxon>
        <taxon>Streptophyta</taxon>
        <taxon>Embryophyta</taxon>
        <taxon>Tracheophyta</taxon>
        <taxon>Spermatophyta</taxon>
        <taxon>Magnoliopsida</taxon>
        <taxon>Liliopsida</taxon>
        <taxon>Poales</taxon>
        <taxon>Poaceae</taxon>
        <taxon>BOP clade</taxon>
        <taxon>Oryzoideae</taxon>
        <taxon>Oryzeae</taxon>
        <taxon>Zizaniinae</taxon>
        <taxon>Zizania</taxon>
    </lineage>
</organism>
<accession>A0A8J5SD30</accession>
<protein>
    <submittedName>
        <fullName evidence="2">Uncharacterized protein</fullName>
    </submittedName>
</protein>